<dbReference type="InterPro" id="IPR036388">
    <property type="entry name" value="WH-like_DNA-bd_sf"/>
</dbReference>
<evidence type="ECO:0000313" key="5">
    <source>
        <dbReference type="EMBL" id="OAT71114.1"/>
    </source>
</evidence>
<evidence type="ECO:0000256" key="3">
    <source>
        <dbReference type="ARBA" id="ARBA00023163"/>
    </source>
</evidence>
<keyword evidence="1" id="KW-0805">Transcription regulation</keyword>
<dbReference type="GO" id="GO:0003677">
    <property type="term" value="F:DNA binding"/>
    <property type="evidence" value="ECO:0007669"/>
    <property type="project" value="UniProtKB-KW"/>
</dbReference>
<reference evidence="5 6" key="1">
    <citation type="submission" date="2016-01" db="EMBL/GenBank/DDBJ databases">
        <title>Mycobacterium immunogenum strain CD11_6 genome sequencing and assembly.</title>
        <authorList>
            <person name="Kaur G."/>
            <person name="Nair G.R."/>
            <person name="Mayilraj S."/>
        </authorList>
    </citation>
    <scope>NUCLEOTIDE SEQUENCE [LARGE SCALE GENOMIC DNA]</scope>
    <source>
        <strain evidence="5 6">CD11-6</strain>
    </source>
</reference>
<organism evidence="5 6">
    <name type="scientific">Mycobacteroides immunogenum</name>
    <dbReference type="NCBI Taxonomy" id="83262"/>
    <lineage>
        <taxon>Bacteria</taxon>
        <taxon>Bacillati</taxon>
        <taxon>Actinomycetota</taxon>
        <taxon>Actinomycetes</taxon>
        <taxon>Mycobacteriales</taxon>
        <taxon>Mycobacteriaceae</taxon>
        <taxon>Mycobacteroides</taxon>
    </lineage>
</organism>
<feature type="domain" description="HTH hxlR-type" evidence="4">
    <location>
        <begin position="20"/>
        <end position="118"/>
    </location>
</feature>
<sequence length="136" mass="15067">MSASSQPMDDWLGNLFDTECPTRIVLDRVGDKWTVLVVAALADGPLRFTVLRDRVGGVTGKVLTSTLRSMLRDGLVTRMAYATVPPTVEYQLTELGVSLREPIDHLRAWAERNVAHIVRNREAHDRALPSTDVTIG</sequence>
<accession>A0A179VHA1</accession>
<evidence type="ECO:0000259" key="4">
    <source>
        <dbReference type="PROSITE" id="PS51118"/>
    </source>
</evidence>
<dbReference type="EMBL" id="LQYE01000001">
    <property type="protein sequence ID" value="OAT71114.1"/>
    <property type="molecule type" value="Genomic_DNA"/>
</dbReference>
<dbReference type="RefSeq" id="WP_064628281.1">
    <property type="nucleotide sequence ID" value="NZ_LQYE01000001.1"/>
</dbReference>
<dbReference type="Gene3D" id="1.10.10.10">
    <property type="entry name" value="Winged helix-like DNA-binding domain superfamily/Winged helix DNA-binding domain"/>
    <property type="match status" value="1"/>
</dbReference>
<dbReference type="AlphaFoldDB" id="A0A179VHA1"/>
<comment type="caution">
    <text evidence="5">The sequence shown here is derived from an EMBL/GenBank/DDBJ whole genome shotgun (WGS) entry which is preliminary data.</text>
</comment>
<dbReference type="InterPro" id="IPR036390">
    <property type="entry name" value="WH_DNA-bd_sf"/>
</dbReference>
<evidence type="ECO:0000313" key="6">
    <source>
        <dbReference type="Proteomes" id="UP000186919"/>
    </source>
</evidence>
<dbReference type="InterPro" id="IPR002577">
    <property type="entry name" value="HTH_HxlR"/>
</dbReference>
<name>A0A179VHA1_9MYCO</name>
<protein>
    <submittedName>
        <fullName evidence="5">HxlR family transcriptional regulator</fullName>
    </submittedName>
</protein>
<dbReference type="Proteomes" id="UP000186919">
    <property type="component" value="Unassembled WGS sequence"/>
</dbReference>
<dbReference type="PANTHER" id="PTHR33204">
    <property type="entry name" value="TRANSCRIPTIONAL REGULATOR, MARR FAMILY"/>
    <property type="match status" value="1"/>
</dbReference>
<evidence type="ECO:0000256" key="1">
    <source>
        <dbReference type="ARBA" id="ARBA00023015"/>
    </source>
</evidence>
<gene>
    <name evidence="5" type="ORF">AWB85_05130</name>
</gene>
<dbReference type="Pfam" id="PF01638">
    <property type="entry name" value="HxlR"/>
    <property type="match status" value="1"/>
</dbReference>
<dbReference type="PROSITE" id="PS51118">
    <property type="entry name" value="HTH_HXLR"/>
    <property type="match status" value="1"/>
</dbReference>
<keyword evidence="2" id="KW-0238">DNA-binding</keyword>
<keyword evidence="3" id="KW-0804">Transcription</keyword>
<proteinExistence type="predicted"/>
<dbReference type="SUPFAM" id="SSF46785">
    <property type="entry name" value="Winged helix' DNA-binding domain"/>
    <property type="match status" value="1"/>
</dbReference>
<dbReference type="PANTHER" id="PTHR33204:SF18">
    <property type="entry name" value="TRANSCRIPTIONAL REGULATORY PROTEIN"/>
    <property type="match status" value="1"/>
</dbReference>
<evidence type="ECO:0000256" key="2">
    <source>
        <dbReference type="ARBA" id="ARBA00023125"/>
    </source>
</evidence>